<evidence type="ECO:0000313" key="2">
    <source>
        <dbReference type="EMBL" id="KGN37375.1"/>
    </source>
</evidence>
<reference evidence="2 3" key="1">
    <citation type="submission" date="2013-08" db="EMBL/GenBank/DDBJ databases">
        <title>The genome sequence of Knoellia subterranea.</title>
        <authorList>
            <person name="Zhu W."/>
            <person name="Wang G."/>
        </authorList>
    </citation>
    <scope>NUCLEOTIDE SEQUENCE [LARGE SCALE GENOMIC DNA]</scope>
    <source>
        <strain evidence="2 3">KCTC 19937</strain>
    </source>
</reference>
<dbReference type="STRING" id="1385521.N803_13265"/>
<dbReference type="InterPro" id="IPR036986">
    <property type="entry name" value="S4_RNA-bd_sf"/>
</dbReference>
<dbReference type="GO" id="GO:0004812">
    <property type="term" value="F:aminoacyl-tRNA ligase activity"/>
    <property type="evidence" value="ECO:0007669"/>
    <property type="project" value="UniProtKB-KW"/>
</dbReference>
<sequence length="73" mass="7735">MNPIEIPISGESIRLGQLLKFASVVEDGADARAVIEAGEVEVNGEVDTRRGRQVRAGDTVTYAGETFSVVAES</sequence>
<dbReference type="OrthoDB" id="9811532at2"/>
<organism evidence="2 3">
    <name type="scientific">Knoellia subterranea KCTC 19937</name>
    <dbReference type="NCBI Taxonomy" id="1385521"/>
    <lineage>
        <taxon>Bacteria</taxon>
        <taxon>Bacillati</taxon>
        <taxon>Actinomycetota</taxon>
        <taxon>Actinomycetes</taxon>
        <taxon>Micrococcales</taxon>
        <taxon>Intrasporangiaceae</taxon>
        <taxon>Knoellia</taxon>
    </lineage>
</organism>
<comment type="caution">
    <text evidence="2">The sequence shown here is derived from an EMBL/GenBank/DDBJ whole genome shotgun (WGS) entry which is preliminary data.</text>
</comment>
<gene>
    <name evidence="2" type="ORF">N803_13265</name>
</gene>
<evidence type="ECO:0000256" key="1">
    <source>
        <dbReference type="PROSITE-ProRule" id="PRU00182"/>
    </source>
</evidence>
<proteinExistence type="predicted"/>
<dbReference type="RefSeq" id="WP_035904655.1">
    <property type="nucleotide sequence ID" value="NZ_AVPK01000005.1"/>
</dbReference>
<dbReference type="SUPFAM" id="SSF55174">
    <property type="entry name" value="Alpha-L RNA-binding motif"/>
    <property type="match status" value="1"/>
</dbReference>
<protein>
    <submittedName>
        <fullName evidence="2">tRNA synthetase RNA-binding protein</fullName>
    </submittedName>
</protein>
<keyword evidence="3" id="KW-1185">Reference proteome</keyword>
<dbReference type="eggNOG" id="COG2501">
    <property type="taxonomic scope" value="Bacteria"/>
</dbReference>
<accession>A0A0A0JIX2</accession>
<dbReference type="GO" id="GO:0003723">
    <property type="term" value="F:RNA binding"/>
    <property type="evidence" value="ECO:0007669"/>
    <property type="project" value="UniProtKB-KW"/>
</dbReference>
<dbReference type="PROSITE" id="PS50889">
    <property type="entry name" value="S4"/>
    <property type="match status" value="1"/>
</dbReference>
<evidence type="ECO:0000313" key="3">
    <source>
        <dbReference type="Proteomes" id="UP000030011"/>
    </source>
</evidence>
<dbReference type="Pfam" id="PF13275">
    <property type="entry name" value="S4_2"/>
    <property type="match status" value="1"/>
</dbReference>
<dbReference type="CDD" id="cd00165">
    <property type="entry name" value="S4"/>
    <property type="match status" value="1"/>
</dbReference>
<dbReference type="Gene3D" id="3.10.290.10">
    <property type="entry name" value="RNA-binding S4 domain"/>
    <property type="match status" value="1"/>
</dbReference>
<dbReference type="EMBL" id="AVPK01000005">
    <property type="protein sequence ID" value="KGN37375.1"/>
    <property type="molecule type" value="Genomic_DNA"/>
</dbReference>
<keyword evidence="2" id="KW-0030">Aminoacyl-tRNA synthetase</keyword>
<dbReference type="AlphaFoldDB" id="A0A0A0JIX2"/>
<keyword evidence="2" id="KW-0436">Ligase</keyword>
<name>A0A0A0JIX2_9MICO</name>
<keyword evidence="1" id="KW-0694">RNA-binding</keyword>
<dbReference type="Proteomes" id="UP000030011">
    <property type="component" value="Unassembled WGS sequence"/>
</dbReference>